<dbReference type="OrthoDB" id="223734at2"/>
<dbReference type="Proteomes" id="UP000290365">
    <property type="component" value="Chromosome"/>
</dbReference>
<keyword evidence="1" id="KW-0805">Transcription regulation</keyword>
<evidence type="ECO:0000256" key="1">
    <source>
        <dbReference type="ARBA" id="ARBA00023015"/>
    </source>
</evidence>
<dbReference type="Pfam" id="PF00196">
    <property type="entry name" value="GerE"/>
    <property type="match status" value="1"/>
</dbReference>
<dbReference type="InterPro" id="IPR016032">
    <property type="entry name" value="Sig_transdc_resp-reg_C-effctor"/>
</dbReference>
<gene>
    <name evidence="6" type="ORF">EPA93_32120</name>
</gene>
<keyword evidence="3" id="KW-0804">Transcription</keyword>
<dbReference type="Pfam" id="PF17874">
    <property type="entry name" value="TPR_MalT"/>
    <property type="match status" value="1"/>
</dbReference>
<organism evidence="6 7">
    <name type="scientific">Ktedonosporobacter rubrisoli</name>
    <dbReference type="NCBI Taxonomy" id="2509675"/>
    <lineage>
        <taxon>Bacteria</taxon>
        <taxon>Bacillati</taxon>
        <taxon>Chloroflexota</taxon>
        <taxon>Ktedonobacteria</taxon>
        <taxon>Ktedonobacterales</taxon>
        <taxon>Ktedonosporobacteraceae</taxon>
        <taxon>Ktedonosporobacter</taxon>
    </lineage>
</organism>
<dbReference type="PROSITE" id="PS50043">
    <property type="entry name" value="HTH_LUXR_2"/>
    <property type="match status" value="1"/>
</dbReference>
<reference evidence="6 7" key="1">
    <citation type="submission" date="2019-01" db="EMBL/GenBank/DDBJ databases">
        <title>Ktedonosporobacter rubrisoli SCAWS-G2.</title>
        <authorList>
            <person name="Huang Y."/>
            <person name="Yan B."/>
        </authorList>
    </citation>
    <scope>NUCLEOTIDE SEQUENCE [LARGE SCALE GENOMIC DNA]</scope>
    <source>
        <strain evidence="6 7">SCAWS-G2</strain>
    </source>
</reference>
<keyword evidence="2" id="KW-0238">DNA-binding</keyword>
<feature type="compositionally biased region" description="Polar residues" evidence="4">
    <location>
        <begin position="107"/>
        <end position="118"/>
    </location>
</feature>
<dbReference type="EMBL" id="CP035758">
    <property type="protein sequence ID" value="QBD80370.1"/>
    <property type="molecule type" value="Genomic_DNA"/>
</dbReference>
<sequence>MPKVATHTLSWSEEHNSYELYSQNQASAYQLQENDKRWHAWLSAHSAFAFHGRQGQLNLLKEARKNKGEGYWYAYRRQGKHTVKRYAGRSSELTIARLENIAHLLSQPESAGQKTEVPQNPEALKKPQETPQQLASVPQLPLLEAKLHAPRLHTPLIRRQNLLARLDAGLQRKLTLLSAPAGYGKTTLISQWIAHRQTDDDFPAVAWVSLDSGDNDPVRFWRYLITASQSFQQGLGEAALLSLASMSQTPIEPLPLEIALTNFLNALTHASAKGILILEDYHVISSEQIQHMMAFFLDHLPPTLHLVLLMRGEPSLPLARLRAKAELCEFSAADLRFSHEESASFLRQISNLRLSNDFIDELNMSLDGWAAGLRLLALAMQGSRSEQEREQILSAFTASSYPNAFSQARGAQQHSVAKLSRPSLNQRGEPVQGSRRLLQDYFVNEVFNALPEPLQSFLLHTCILKRLHGSLCDVITARNDSAQLLAELERRGLFLDALDEQGAWYRYHTLFAEAMQVRARQQLGENALQTIARTASRWYAAQNQLEEAVEAALLGQDFASAAALIERLSQAERLQELHEYYTLRTWLQQLPEDELRQHPLLCLNYATALLFTCPTDHIERPTLALLEKTLELAEQGFRAEGDRARLGIIFAQRALITWRQDEIVPARAYAQQALALLPADEARWRSVSMGITGISEMNMGRLSIARTRLLEARAIGEADEQNSDFIQTNINLLAWVCFEQGLLHETAEHYRQNLVMARARQNHSDMGHALLGLTQIFYEWNQLQEAQAAVAEVLALSKQIADEEFQIWGTIYQAEILHAQKQTSQALQLLAALLAHAQPHRLPLHYRQIQSAQARLQLANGDLSAIQHWLDNRFEPSLSLLLNQPEEEQMLVARWYLALDKPHKALEILEDLQEEARKAERIHTLFKLEVLLAVAYASNRQIPKARKLLLSVLTRTQAEGYLRLFLDEGEIMAALLQASKPYARARAVAAHIQTILQAFAQESIDLTASKSPALLEPLSPQELRVLRLLASGNSTPQIAQELVVSVNTVRTQVQSIYRKLNVNNRVAASEVARHLQLL</sequence>
<dbReference type="InterPro" id="IPR011990">
    <property type="entry name" value="TPR-like_helical_dom_sf"/>
</dbReference>
<dbReference type="CDD" id="cd06170">
    <property type="entry name" value="LuxR_C_like"/>
    <property type="match status" value="1"/>
</dbReference>
<name>A0A4P6JY67_KTERU</name>
<dbReference type="KEGG" id="kbs:EPA93_32120"/>
<dbReference type="AlphaFoldDB" id="A0A4P6JY67"/>
<dbReference type="GO" id="GO:0006355">
    <property type="term" value="P:regulation of DNA-templated transcription"/>
    <property type="evidence" value="ECO:0007669"/>
    <property type="project" value="InterPro"/>
</dbReference>
<dbReference type="InterPro" id="IPR000792">
    <property type="entry name" value="Tscrpt_reg_LuxR_C"/>
</dbReference>
<dbReference type="Pfam" id="PF25873">
    <property type="entry name" value="WHD_MalT"/>
    <property type="match status" value="1"/>
</dbReference>
<evidence type="ECO:0000256" key="3">
    <source>
        <dbReference type="ARBA" id="ARBA00023163"/>
    </source>
</evidence>
<dbReference type="Gene3D" id="1.10.10.10">
    <property type="entry name" value="Winged helix-like DNA-binding domain superfamily/Winged helix DNA-binding domain"/>
    <property type="match status" value="1"/>
</dbReference>
<evidence type="ECO:0000256" key="2">
    <source>
        <dbReference type="ARBA" id="ARBA00023125"/>
    </source>
</evidence>
<feature type="domain" description="HTH luxR-type" evidence="5">
    <location>
        <begin position="1011"/>
        <end position="1076"/>
    </location>
</feature>
<dbReference type="SMART" id="SM00421">
    <property type="entry name" value="HTH_LUXR"/>
    <property type="match status" value="1"/>
</dbReference>
<protein>
    <recommendedName>
        <fullName evidence="5">HTH luxR-type domain-containing protein</fullName>
    </recommendedName>
</protein>
<dbReference type="Gene3D" id="1.25.40.10">
    <property type="entry name" value="Tetratricopeptide repeat domain"/>
    <property type="match status" value="1"/>
</dbReference>
<evidence type="ECO:0000313" key="6">
    <source>
        <dbReference type="EMBL" id="QBD80370.1"/>
    </source>
</evidence>
<dbReference type="InterPro" id="IPR036388">
    <property type="entry name" value="WH-like_DNA-bd_sf"/>
</dbReference>
<evidence type="ECO:0000313" key="7">
    <source>
        <dbReference type="Proteomes" id="UP000290365"/>
    </source>
</evidence>
<dbReference type="PANTHER" id="PTHR44688:SF16">
    <property type="entry name" value="DNA-BINDING TRANSCRIPTIONAL ACTIVATOR DEVR_DOSR"/>
    <property type="match status" value="1"/>
</dbReference>
<proteinExistence type="predicted"/>
<dbReference type="InterPro" id="IPR059106">
    <property type="entry name" value="WHD_MalT"/>
</dbReference>
<dbReference type="SUPFAM" id="SSF48452">
    <property type="entry name" value="TPR-like"/>
    <property type="match status" value="1"/>
</dbReference>
<feature type="region of interest" description="Disordered" evidence="4">
    <location>
        <begin position="106"/>
        <end position="134"/>
    </location>
</feature>
<dbReference type="InterPro" id="IPR041617">
    <property type="entry name" value="TPR_MalT"/>
</dbReference>
<dbReference type="RefSeq" id="WP_129891434.1">
    <property type="nucleotide sequence ID" value="NZ_CP035758.1"/>
</dbReference>
<dbReference type="InterPro" id="IPR027417">
    <property type="entry name" value="P-loop_NTPase"/>
</dbReference>
<accession>A0A4P6JY67</accession>
<keyword evidence="7" id="KW-1185">Reference proteome</keyword>
<evidence type="ECO:0000259" key="5">
    <source>
        <dbReference type="PROSITE" id="PS50043"/>
    </source>
</evidence>
<dbReference type="GO" id="GO:0003677">
    <property type="term" value="F:DNA binding"/>
    <property type="evidence" value="ECO:0007669"/>
    <property type="project" value="UniProtKB-KW"/>
</dbReference>
<dbReference type="PRINTS" id="PR00038">
    <property type="entry name" value="HTHLUXR"/>
</dbReference>
<dbReference type="Gene3D" id="3.40.50.300">
    <property type="entry name" value="P-loop containing nucleotide triphosphate hydrolases"/>
    <property type="match status" value="1"/>
</dbReference>
<dbReference type="SUPFAM" id="SSF52540">
    <property type="entry name" value="P-loop containing nucleoside triphosphate hydrolases"/>
    <property type="match status" value="1"/>
</dbReference>
<evidence type="ECO:0000256" key="4">
    <source>
        <dbReference type="SAM" id="MobiDB-lite"/>
    </source>
</evidence>
<dbReference type="PROSITE" id="PS00622">
    <property type="entry name" value="HTH_LUXR_1"/>
    <property type="match status" value="1"/>
</dbReference>
<dbReference type="PANTHER" id="PTHR44688">
    <property type="entry name" value="DNA-BINDING TRANSCRIPTIONAL ACTIVATOR DEVR_DOSR"/>
    <property type="match status" value="1"/>
</dbReference>
<dbReference type="SUPFAM" id="SSF46894">
    <property type="entry name" value="C-terminal effector domain of the bipartite response regulators"/>
    <property type="match status" value="1"/>
</dbReference>